<reference evidence="4 5" key="1">
    <citation type="submission" date="2013-11" db="EMBL/GenBank/DDBJ databases">
        <title>Genome sequencing of Stegodyphus mimosarum.</title>
        <authorList>
            <person name="Bechsgaard J."/>
        </authorList>
    </citation>
    <scope>NUCLEOTIDE SEQUENCE [LARGE SCALE GENOMIC DNA]</scope>
</reference>
<feature type="domain" description="DNA helicase Pif1-like DEAD-box helicase" evidence="3">
    <location>
        <begin position="14"/>
        <end position="111"/>
    </location>
</feature>
<keyword evidence="1" id="KW-0067">ATP-binding</keyword>
<dbReference type="PANTHER" id="PTHR10492">
    <property type="match status" value="1"/>
</dbReference>
<dbReference type="GO" id="GO:0043139">
    <property type="term" value="F:5'-3' DNA helicase activity"/>
    <property type="evidence" value="ECO:0007669"/>
    <property type="project" value="UniProtKB-EC"/>
</dbReference>
<accession>A0A087TQR4</accession>
<gene>
    <name evidence="4" type="ORF">X975_07081</name>
</gene>
<keyword evidence="1" id="KW-0378">Hydrolase</keyword>
<keyword evidence="1" id="KW-0227">DNA damage</keyword>
<dbReference type="GO" id="GO:0016887">
    <property type="term" value="F:ATP hydrolysis activity"/>
    <property type="evidence" value="ECO:0007669"/>
    <property type="project" value="RHEA"/>
</dbReference>
<proteinExistence type="inferred from homology"/>
<dbReference type="PANTHER" id="PTHR10492:SF57">
    <property type="entry name" value="ATP-DEPENDENT DNA HELICASE"/>
    <property type="match status" value="1"/>
</dbReference>
<evidence type="ECO:0000313" key="4">
    <source>
        <dbReference type="EMBL" id="KFM67453.1"/>
    </source>
</evidence>
<evidence type="ECO:0000256" key="1">
    <source>
        <dbReference type="RuleBase" id="RU363044"/>
    </source>
</evidence>
<feature type="coiled-coil region" evidence="2">
    <location>
        <begin position="3"/>
        <end position="30"/>
    </location>
</feature>
<dbReference type="AlphaFoldDB" id="A0A087TQR4"/>
<feature type="non-terminal residue" evidence="4">
    <location>
        <position position="134"/>
    </location>
</feature>
<dbReference type="GO" id="GO:0006281">
    <property type="term" value="P:DNA repair"/>
    <property type="evidence" value="ECO:0007669"/>
    <property type="project" value="UniProtKB-KW"/>
</dbReference>
<keyword evidence="1" id="KW-0347">Helicase</keyword>
<evidence type="ECO:0000256" key="2">
    <source>
        <dbReference type="SAM" id="Coils"/>
    </source>
</evidence>
<sequence>MFHKKAIEALNQTLQAIEALNQTLQNLRDSTDIKAGMVVLLAGDFQQTLPVIQRGTPTNEIKACLKSSSLWAKVEKFSLKTNMRVHFHNDVDSGNYAETLLKIGSGCLETDAEGCILLSEEFSNLVENDVELIC</sequence>
<dbReference type="OrthoDB" id="6434334at2759"/>
<comment type="cofactor">
    <cofactor evidence="1">
        <name>Mg(2+)</name>
        <dbReference type="ChEBI" id="CHEBI:18420"/>
    </cofactor>
</comment>
<keyword evidence="5" id="KW-1185">Reference proteome</keyword>
<organism evidence="4 5">
    <name type="scientific">Stegodyphus mimosarum</name>
    <name type="common">African social velvet spider</name>
    <dbReference type="NCBI Taxonomy" id="407821"/>
    <lineage>
        <taxon>Eukaryota</taxon>
        <taxon>Metazoa</taxon>
        <taxon>Ecdysozoa</taxon>
        <taxon>Arthropoda</taxon>
        <taxon>Chelicerata</taxon>
        <taxon>Arachnida</taxon>
        <taxon>Araneae</taxon>
        <taxon>Araneomorphae</taxon>
        <taxon>Entelegynae</taxon>
        <taxon>Eresoidea</taxon>
        <taxon>Eresidae</taxon>
        <taxon>Stegodyphus</taxon>
    </lineage>
</organism>
<keyword evidence="2" id="KW-0175">Coiled coil</keyword>
<dbReference type="OMA" id="ISLTINM"/>
<dbReference type="STRING" id="407821.A0A087TQR4"/>
<evidence type="ECO:0000259" key="3">
    <source>
        <dbReference type="Pfam" id="PF05970"/>
    </source>
</evidence>
<dbReference type="InterPro" id="IPR010285">
    <property type="entry name" value="DNA_helicase_pif1-like_DEAD"/>
</dbReference>
<dbReference type="GO" id="GO:0000723">
    <property type="term" value="P:telomere maintenance"/>
    <property type="evidence" value="ECO:0007669"/>
    <property type="project" value="InterPro"/>
</dbReference>
<dbReference type="GO" id="GO:0005524">
    <property type="term" value="F:ATP binding"/>
    <property type="evidence" value="ECO:0007669"/>
    <property type="project" value="UniProtKB-KW"/>
</dbReference>
<keyword evidence="1" id="KW-0547">Nucleotide-binding</keyword>
<dbReference type="EC" id="5.6.2.3" evidence="1"/>
<dbReference type="GO" id="GO:0006310">
    <property type="term" value="P:DNA recombination"/>
    <property type="evidence" value="ECO:0007669"/>
    <property type="project" value="UniProtKB-KW"/>
</dbReference>
<keyword evidence="1" id="KW-0234">DNA repair</keyword>
<keyword evidence="1" id="KW-0233">DNA recombination</keyword>
<evidence type="ECO:0000313" key="5">
    <source>
        <dbReference type="Proteomes" id="UP000054359"/>
    </source>
</evidence>
<protein>
    <recommendedName>
        <fullName evidence="1">ATP-dependent DNA helicase</fullName>
        <ecNumber evidence="1">5.6.2.3</ecNumber>
    </recommendedName>
</protein>
<comment type="catalytic activity">
    <reaction evidence="1">
        <text>ATP + H2O = ADP + phosphate + H(+)</text>
        <dbReference type="Rhea" id="RHEA:13065"/>
        <dbReference type="ChEBI" id="CHEBI:15377"/>
        <dbReference type="ChEBI" id="CHEBI:15378"/>
        <dbReference type="ChEBI" id="CHEBI:30616"/>
        <dbReference type="ChEBI" id="CHEBI:43474"/>
        <dbReference type="ChEBI" id="CHEBI:456216"/>
        <dbReference type="EC" id="5.6.2.3"/>
    </reaction>
</comment>
<dbReference type="Pfam" id="PF05970">
    <property type="entry name" value="PIF1"/>
    <property type="match status" value="1"/>
</dbReference>
<dbReference type="Proteomes" id="UP000054359">
    <property type="component" value="Unassembled WGS sequence"/>
</dbReference>
<dbReference type="EMBL" id="KK116329">
    <property type="protein sequence ID" value="KFM67453.1"/>
    <property type="molecule type" value="Genomic_DNA"/>
</dbReference>
<comment type="similarity">
    <text evidence="1">Belongs to the helicase family.</text>
</comment>
<name>A0A087TQR4_STEMI</name>